<proteinExistence type="predicted"/>
<dbReference type="EMBL" id="CP002417">
    <property type="protein sequence ID" value="ADU36183.1"/>
    <property type="molecule type" value="Genomic_DNA"/>
</dbReference>
<organism evidence="1 2">
    <name type="scientific">Variovorax paradoxus (strain EPS)</name>
    <dbReference type="NCBI Taxonomy" id="595537"/>
    <lineage>
        <taxon>Bacteria</taxon>
        <taxon>Pseudomonadati</taxon>
        <taxon>Pseudomonadota</taxon>
        <taxon>Betaproteobacteria</taxon>
        <taxon>Burkholderiales</taxon>
        <taxon>Comamonadaceae</taxon>
        <taxon>Variovorax</taxon>
    </lineage>
</organism>
<dbReference type="OrthoDB" id="8856973at2"/>
<name>E6V8W1_VARPE</name>
<dbReference type="AlphaFoldDB" id="E6V8W1"/>
<dbReference type="HOGENOM" id="CLU_2588733_0_0_4"/>
<evidence type="ECO:0000313" key="1">
    <source>
        <dbReference type="EMBL" id="ADU36183.1"/>
    </source>
</evidence>
<evidence type="ECO:0000313" key="2">
    <source>
        <dbReference type="Proteomes" id="UP000008917"/>
    </source>
</evidence>
<dbReference type="KEGG" id="vpe:Varpa_1974"/>
<dbReference type="Proteomes" id="UP000008917">
    <property type="component" value="Chromosome"/>
</dbReference>
<accession>E6V8W1</accession>
<sequence>MSKATRTARQLQEILIERIESLPGLAGQVTDVHLGGVRWTDGGEGGPTWTVPILRDRDQHRPDIARVIKQAQMEFDLDED</sequence>
<reference evidence="2" key="1">
    <citation type="submission" date="2010-12" db="EMBL/GenBank/DDBJ databases">
        <title>Complete sequence of Variovorax paradoxus EPS.</title>
        <authorList>
            <consortium name="US DOE Joint Genome Institute"/>
            <person name="Lucas S."/>
            <person name="Copeland A."/>
            <person name="Lapidus A."/>
            <person name="Cheng J.-F."/>
            <person name="Goodwin L."/>
            <person name="Pitluck S."/>
            <person name="Teshima H."/>
            <person name="Detter J.C."/>
            <person name="Han C."/>
            <person name="Tapia R."/>
            <person name="Land M."/>
            <person name="Hauser L."/>
            <person name="Kyrpides N."/>
            <person name="Ivanova N."/>
            <person name="Ovchinnikova G."/>
            <person name="Orwin P."/>
            <person name="Han J.-I.G."/>
            <person name="Woyke T."/>
        </authorList>
    </citation>
    <scope>NUCLEOTIDE SEQUENCE [LARGE SCALE GENOMIC DNA]</scope>
    <source>
        <strain evidence="2">EPS</strain>
    </source>
</reference>
<reference evidence="1 2" key="2">
    <citation type="journal article" date="2013" name="Genome Announc.">
        <title>Genome of the Root-Associated Plant Growth-Promoting Bacterium Variovorax paradoxus Strain EPS.</title>
        <authorList>
            <person name="Han J.I."/>
            <person name="Spain J.C."/>
            <person name="Leadbetter J.R."/>
            <person name="Ovchinnikova G."/>
            <person name="Goodwin L.A."/>
            <person name="Han C.S."/>
            <person name="Woyke T."/>
            <person name="Davenport K.W."/>
            <person name="Orwin P.M."/>
        </authorList>
    </citation>
    <scope>NUCLEOTIDE SEQUENCE [LARGE SCALE GENOMIC DNA]</scope>
    <source>
        <strain evidence="1 2">EPS</strain>
    </source>
</reference>
<protein>
    <submittedName>
        <fullName evidence="1">Uncharacterized protein</fullName>
    </submittedName>
</protein>
<dbReference type="RefSeq" id="WP_013540421.1">
    <property type="nucleotide sequence ID" value="NC_014931.1"/>
</dbReference>
<dbReference type="STRING" id="595537.Varpa_1974"/>
<gene>
    <name evidence="1" type="ordered locus">Varpa_1974</name>
</gene>